<evidence type="ECO:0000313" key="1">
    <source>
        <dbReference type="EMBL" id="MFC3671445.1"/>
    </source>
</evidence>
<name>A0ABV7V1Y3_9SPHN</name>
<reference evidence="2" key="1">
    <citation type="journal article" date="2019" name="Int. J. Syst. Evol. Microbiol.">
        <title>The Global Catalogue of Microorganisms (GCM) 10K type strain sequencing project: providing services to taxonomists for standard genome sequencing and annotation.</title>
        <authorList>
            <consortium name="The Broad Institute Genomics Platform"/>
            <consortium name="The Broad Institute Genome Sequencing Center for Infectious Disease"/>
            <person name="Wu L."/>
            <person name="Ma J."/>
        </authorList>
    </citation>
    <scope>NUCLEOTIDE SEQUENCE [LARGE SCALE GENOMIC DNA]</scope>
    <source>
        <strain evidence="2">KCTC 42224</strain>
    </source>
</reference>
<accession>A0ABV7V1Y3</accession>
<gene>
    <name evidence="1" type="ORF">ACFOOT_08405</name>
</gene>
<evidence type="ECO:0000313" key="2">
    <source>
        <dbReference type="Proteomes" id="UP001595683"/>
    </source>
</evidence>
<protein>
    <recommendedName>
        <fullName evidence="3">HNH endonuclease</fullName>
    </recommendedName>
</protein>
<proteinExistence type="predicted"/>
<keyword evidence="2" id="KW-1185">Reference proteome</keyword>
<comment type="caution">
    <text evidence="1">The sequence shown here is derived from an EMBL/GenBank/DDBJ whole genome shotgun (WGS) entry which is preliminary data.</text>
</comment>
<organism evidence="1 2">
    <name type="scientific">Novosphingobium pokkalii</name>
    <dbReference type="NCBI Taxonomy" id="1770194"/>
    <lineage>
        <taxon>Bacteria</taxon>
        <taxon>Pseudomonadati</taxon>
        <taxon>Pseudomonadota</taxon>
        <taxon>Alphaproteobacteria</taxon>
        <taxon>Sphingomonadales</taxon>
        <taxon>Sphingomonadaceae</taxon>
        <taxon>Novosphingobium</taxon>
    </lineage>
</organism>
<dbReference type="Proteomes" id="UP001595683">
    <property type="component" value="Unassembled WGS sequence"/>
</dbReference>
<sequence>MSKYICIFCGSSEKLSREHIWADWLRNYLPRTEARATHYVAGSNTGGNIMRGKLNRPGDLHAQRLQVVCKQCNNVWMGNLQELAKPHIIALLSDWVTLSVEASAVLAAWATMFTMVNEFADPDTAKISQQQRNYFMQNRATPPGWTVWIGRVDLQAKHPAIANHHGATIVFQDKLGINRKVNFQSTGFSVGNILFQTLMLDDLGINIEARTIADQFGLRILHPFHGDVQGDEPPKILDRSAFFRLSNGFASTFGLPAFATGPTV</sequence>
<evidence type="ECO:0008006" key="3">
    <source>
        <dbReference type="Google" id="ProtNLM"/>
    </source>
</evidence>
<dbReference type="EMBL" id="JBHRYE010000012">
    <property type="protein sequence ID" value="MFC3671445.1"/>
    <property type="molecule type" value="Genomic_DNA"/>
</dbReference>
<dbReference type="RefSeq" id="WP_191323752.1">
    <property type="nucleotide sequence ID" value="NZ_BMZP01000005.1"/>
</dbReference>